<dbReference type="Pfam" id="PF04679">
    <property type="entry name" value="DNA_ligase_A_C"/>
    <property type="match status" value="1"/>
</dbReference>
<comment type="cofactor">
    <cofactor evidence="1">
        <name>Mn(2+)</name>
        <dbReference type="ChEBI" id="CHEBI:29035"/>
    </cofactor>
</comment>
<dbReference type="NCBIfam" id="TIGR02779">
    <property type="entry name" value="NHEJ_ligase_lig"/>
    <property type="match status" value="1"/>
</dbReference>
<evidence type="ECO:0000256" key="10">
    <source>
        <dbReference type="ARBA" id="ARBA00022801"/>
    </source>
</evidence>
<dbReference type="PROSITE" id="PS50160">
    <property type="entry name" value="DNA_LIGASE_A3"/>
    <property type="match status" value="1"/>
</dbReference>
<evidence type="ECO:0000256" key="8">
    <source>
        <dbReference type="ARBA" id="ARBA00022741"/>
    </source>
</evidence>
<evidence type="ECO:0000256" key="16">
    <source>
        <dbReference type="ARBA" id="ARBA00023204"/>
    </source>
</evidence>
<dbReference type="PANTHER" id="PTHR42705">
    <property type="entry name" value="BIFUNCTIONAL NON-HOMOLOGOUS END JOINING PROTEIN LIGD"/>
    <property type="match status" value="1"/>
</dbReference>
<dbReference type="GO" id="GO:0003910">
    <property type="term" value="F:DNA ligase (ATP) activity"/>
    <property type="evidence" value="ECO:0007669"/>
    <property type="project" value="UniProtKB-EC"/>
</dbReference>
<dbReference type="AlphaFoldDB" id="A0A561CDQ2"/>
<evidence type="ECO:0000256" key="17">
    <source>
        <dbReference type="ARBA" id="ARBA00023211"/>
    </source>
</evidence>
<dbReference type="SUPFAM" id="SSF50249">
    <property type="entry name" value="Nucleic acid-binding proteins"/>
    <property type="match status" value="1"/>
</dbReference>
<protein>
    <recommendedName>
        <fullName evidence="2">DNA ligase (ATP)</fullName>
        <ecNumber evidence="2">6.5.1.1</ecNumber>
    </recommendedName>
    <alternativeName>
        <fullName evidence="19">NHEJ DNA polymerase</fullName>
    </alternativeName>
</protein>
<evidence type="ECO:0000256" key="9">
    <source>
        <dbReference type="ARBA" id="ARBA00022763"/>
    </source>
</evidence>
<dbReference type="EMBL" id="VIVL01000002">
    <property type="protein sequence ID" value="TWD89090.1"/>
    <property type="molecule type" value="Genomic_DNA"/>
</dbReference>
<dbReference type="Pfam" id="PF21686">
    <property type="entry name" value="LigD_Prim-Pol"/>
    <property type="match status" value="1"/>
</dbReference>
<keyword evidence="14" id="KW-0238">DNA-binding</keyword>
<keyword evidence="17" id="KW-0464">Manganese</keyword>
<dbReference type="InterPro" id="IPR012340">
    <property type="entry name" value="NA-bd_OB-fold"/>
</dbReference>
<comment type="caution">
    <text evidence="23">The sequence shown here is derived from an EMBL/GenBank/DDBJ whole genome shotgun (WGS) entry which is preliminary data.</text>
</comment>
<dbReference type="InterPro" id="IPR014145">
    <property type="entry name" value="LigD_pol_dom"/>
</dbReference>
<dbReference type="GO" id="GO:0004527">
    <property type="term" value="F:exonuclease activity"/>
    <property type="evidence" value="ECO:0007669"/>
    <property type="project" value="UniProtKB-KW"/>
</dbReference>
<evidence type="ECO:0000256" key="21">
    <source>
        <dbReference type="SAM" id="MobiDB-lite"/>
    </source>
</evidence>
<accession>A0A561CDQ2</accession>
<dbReference type="Proteomes" id="UP000319722">
    <property type="component" value="Unassembled WGS sequence"/>
</dbReference>
<dbReference type="CDD" id="cd07906">
    <property type="entry name" value="Adenylation_DNA_ligase_LigD_LigC"/>
    <property type="match status" value="1"/>
</dbReference>
<keyword evidence="13" id="KW-0239">DNA-directed DNA polymerase</keyword>
<reference evidence="23 24" key="1">
    <citation type="submission" date="2019-06" db="EMBL/GenBank/DDBJ databases">
        <title>Sorghum-associated microbial communities from plants grown in Nebraska, USA.</title>
        <authorList>
            <person name="Schachtman D."/>
        </authorList>
    </citation>
    <scope>NUCLEOTIDE SEQUENCE [LARGE SCALE GENOMIC DNA]</scope>
    <source>
        <strain evidence="23 24">T529</strain>
    </source>
</reference>
<gene>
    <name evidence="23" type="ORF">FB547_102797</name>
</gene>
<evidence type="ECO:0000256" key="19">
    <source>
        <dbReference type="ARBA" id="ARBA00029943"/>
    </source>
</evidence>
<proteinExistence type="predicted"/>
<keyword evidence="8" id="KW-0547">Nucleotide-binding</keyword>
<dbReference type="InterPro" id="IPR012309">
    <property type="entry name" value="DNA_ligase_ATP-dep_C"/>
</dbReference>
<evidence type="ECO:0000256" key="11">
    <source>
        <dbReference type="ARBA" id="ARBA00022839"/>
    </source>
</evidence>
<keyword evidence="9" id="KW-0227">DNA damage</keyword>
<evidence type="ECO:0000313" key="24">
    <source>
        <dbReference type="Proteomes" id="UP000319722"/>
    </source>
</evidence>
<dbReference type="InterPro" id="IPR033651">
    <property type="entry name" value="PaeLigD_Pol-like"/>
</dbReference>
<feature type="domain" description="ATP-dependent DNA ligase family profile" evidence="22">
    <location>
        <begin position="319"/>
        <end position="465"/>
    </location>
</feature>
<dbReference type="GO" id="GO:0003887">
    <property type="term" value="F:DNA-directed DNA polymerase activity"/>
    <property type="evidence" value="ECO:0007669"/>
    <property type="project" value="UniProtKB-KW"/>
</dbReference>
<dbReference type="NCBIfam" id="TIGR02777">
    <property type="entry name" value="LigD_PE_dom"/>
    <property type="match status" value="1"/>
</dbReference>
<evidence type="ECO:0000256" key="7">
    <source>
        <dbReference type="ARBA" id="ARBA00022723"/>
    </source>
</evidence>
<dbReference type="RefSeq" id="WP_145741849.1">
    <property type="nucleotide sequence ID" value="NZ_VIVL01000002.1"/>
</dbReference>
<dbReference type="NCBIfam" id="TIGR02778">
    <property type="entry name" value="ligD_pol"/>
    <property type="match status" value="1"/>
</dbReference>
<evidence type="ECO:0000256" key="4">
    <source>
        <dbReference type="ARBA" id="ARBA00022679"/>
    </source>
</evidence>
<keyword evidence="15" id="KW-0233">DNA recombination</keyword>
<evidence type="ECO:0000256" key="6">
    <source>
        <dbReference type="ARBA" id="ARBA00022722"/>
    </source>
</evidence>
<dbReference type="InterPro" id="IPR052171">
    <property type="entry name" value="NHEJ_LigD"/>
</dbReference>
<dbReference type="Gene3D" id="3.30.470.30">
    <property type="entry name" value="DNA ligase/mRNA capping enzyme"/>
    <property type="match status" value="1"/>
</dbReference>
<evidence type="ECO:0000256" key="5">
    <source>
        <dbReference type="ARBA" id="ARBA00022695"/>
    </source>
</evidence>
<keyword evidence="11" id="KW-0269">Exonuclease</keyword>
<evidence type="ECO:0000256" key="18">
    <source>
        <dbReference type="ARBA" id="ARBA00023268"/>
    </source>
</evidence>
<keyword evidence="7" id="KW-0479">Metal-binding</keyword>
<evidence type="ECO:0000256" key="1">
    <source>
        <dbReference type="ARBA" id="ARBA00001936"/>
    </source>
</evidence>
<organism evidence="23 24">
    <name type="scientific">Variovorax beijingensis</name>
    <dbReference type="NCBI Taxonomy" id="2496117"/>
    <lineage>
        <taxon>Bacteria</taxon>
        <taxon>Pseudomonadati</taxon>
        <taxon>Pseudomonadota</taxon>
        <taxon>Betaproteobacteria</taxon>
        <taxon>Burkholderiales</taxon>
        <taxon>Comamonadaceae</taxon>
        <taxon>Variovorax</taxon>
    </lineage>
</organism>
<feature type="compositionally biased region" description="Basic residues" evidence="21">
    <location>
        <begin position="1"/>
        <end position="14"/>
    </location>
</feature>
<sequence length="850" mass="93786">MARANPLKRYKAKRNFGATPEPEEGGASAPGVLQFVVQKHWATRLHYDFRIELDGAMKSWAVPKGPSYDTHDKRMAVHVEDHPIAYNQFEGEIPPRQYGAGKVIIWDKGSWTPIGDPRKGYKAGHLKFELHGYKLRGKWALVRMHGKADDKQDAWLLIKEHDEYARPAAEFSVVDQFPDSVAQMPMPAAAVSAPAEAPPAPARKRGKASAGGMPADAVKAAMPAKLSPLLATLVDGPPPDPQNWIYEIKFDGYRLLARIDAKGGVQLLTRNGHDWSGRMPHLLRAIERMKLAPGWLDGEIVVLNESGGTDFQALQNAFDSENTRNIVYFLFDLPYYGGFDLTGVPLVERRGLLQALLAKAPPEIRFSEIFDAPPEDIVASACKVGLEGVIGKRKNSTYASRRSPDWIKLKCSQRQEFVIGGYTDPKGSRVGIGALLIGVHDDKGELVYAGAVGAGFNGRTLADMLERLKPLGIDRRPFKNPTENDRRAHWVKPVLLAEVTFSEWTKDGHVRHPVFHSVRSDKPARAIVREKPVHQAGAGREPRPEPEPAATMPANFKVSHADRVVDPSTGITKVEVVRFYGLVAPLMMPHLKGRPVSFVRAPQGINGQLFFQKHLELGQMAGVRQLDAALWPKHPELIEIAGPLGLLSAAQMNVIEFHTWNGLKTLIGKPDRMTFDLDPGEGVGWPMVLQAAELMRVVLDELGLAPFCKTSGGKGLHVVVPLKRQYDWDTIKDFSQAIVRHMARTLPQMFVAKSGPGNRVGRIFIDYLRNGFGATTVCAWSVRARPGMGVSVPVEWQEVPTLASGAQWTLRNIHARLDRGNDAWAAYAKAAKSPGAAMKLLGFEADVRKR</sequence>
<evidence type="ECO:0000256" key="13">
    <source>
        <dbReference type="ARBA" id="ARBA00022932"/>
    </source>
</evidence>
<evidence type="ECO:0000256" key="12">
    <source>
        <dbReference type="ARBA" id="ARBA00022840"/>
    </source>
</evidence>
<dbReference type="InterPro" id="IPR012310">
    <property type="entry name" value="DNA_ligase_ATP-dep_cent"/>
</dbReference>
<evidence type="ECO:0000313" key="23">
    <source>
        <dbReference type="EMBL" id="TWD89090.1"/>
    </source>
</evidence>
<dbReference type="GO" id="GO:0003677">
    <property type="term" value="F:DNA binding"/>
    <property type="evidence" value="ECO:0007669"/>
    <property type="project" value="UniProtKB-KW"/>
</dbReference>
<dbReference type="Pfam" id="PF13298">
    <property type="entry name" value="LigD_N"/>
    <property type="match status" value="1"/>
</dbReference>
<dbReference type="EC" id="6.5.1.1" evidence="2"/>
<dbReference type="PANTHER" id="PTHR42705:SF2">
    <property type="entry name" value="BIFUNCTIONAL NON-HOMOLOGOUS END JOINING PROTEIN LIGD"/>
    <property type="match status" value="1"/>
</dbReference>
<name>A0A561CDQ2_9BURK</name>
<dbReference type="GO" id="GO:0005524">
    <property type="term" value="F:ATP binding"/>
    <property type="evidence" value="ECO:0007669"/>
    <property type="project" value="UniProtKB-KW"/>
</dbReference>
<dbReference type="NCBIfam" id="NF004628">
    <property type="entry name" value="PRK05972.1"/>
    <property type="match status" value="1"/>
</dbReference>
<dbReference type="Pfam" id="PF01068">
    <property type="entry name" value="DNA_ligase_A_M"/>
    <property type="match status" value="1"/>
</dbReference>
<evidence type="ECO:0000256" key="2">
    <source>
        <dbReference type="ARBA" id="ARBA00012727"/>
    </source>
</evidence>
<feature type="region of interest" description="Disordered" evidence="21">
    <location>
        <begin position="192"/>
        <end position="212"/>
    </location>
</feature>
<dbReference type="Gene3D" id="2.40.50.140">
    <property type="entry name" value="Nucleic acid-binding proteins"/>
    <property type="match status" value="1"/>
</dbReference>
<dbReference type="CDD" id="cd04862">
    <property type="entry name" value="PaeLigD_Pol_like"/>
    <property type="match status" value="1"/>
</dbReference>
<dbReference type="GO" id="GO:0006310">
    <property type="term" value="P:DNA recombination"/>
    <property type="evidence" value="ECO:0007669"/>
    <property type="project" value="UniProtKB-KW"/>
</dbReference>
<keyword evidence="18" id="KW-0511">Multifunctional enzyme</keyword>
<keyword evidence="10" id="KW-0378">Hydrolase</keyword>
<keyword evidence="16" id="KW-0234">DNA repair</keyword>
<comment type="catalytic activity">
    <reaction evidence="20">
        <text>ATP + (deoxyribonucleotide)n-3'-hydroxyl + 5'-phospho-(deoxyribonucleotide)m = (deoxyribonucleotide)n+m + AMP + diphosphate.</text>
        <dbReference type="EC" id="6.5.1.1"/>
    </reaction>
</comment>
<dbReference type="GO" id="GO:0046872">
    <property type="term" value="F:metal ion binding"/>
    <property type="evidence" value="ECO:0007669"/>
    <property type="project" value="UniProtKB-KW"/>
</dbReference>
<keyword evidence="5" id="KW-0548">Nucleotidyltransferase</keyword>
<keyword evidence="6" id="KW-0540">Nuclease</keyword>
<dbReference type="InterPro" id="IPR014146">
    <property type="entry name" value="LigD_ligase_dom"/>
</dbReference>
<keyword evidence="4" id="KW-0808">Transferase</keyword>
<dbReference type="InterPro" id="IPR014144">
    <property type="entry name" value="LigD_PE_domain"/>
</dbReference>
<keyword evidence="3 23" id="KW-0436">Ligase</keyword>
<dbReference type="InterPro" id="IPR014143">
    <property type="entry name" value="NHEJ_ligase_prk"/>
</dbReference>
<dbReference type="Gene3D" id="3.90.920.10">
    <property type="entry name" value="DNA primase, PRIM domain"/>
    <property type="match status" value="1"/>
</dbReference>
<dbReference type="OrthoDB" id="9802472at2"/>
<dbReference type="GO" id="GO:0006281">
    <property type="term" value="P:DNA repair"/>
    <property type="evidence" value="ECO:0007669"/>
    <property type="project" value="UniProtKB-KW"/>
</dbReference>
<dbReference type="Gene3D" id="3.30.1490.70">
    <property type="match status" value="1"/>
</dbReference>
<evidence type="ECO:0000256" key="15">
    <source>
        <dbReference type="ARBA" id="ARBA00023172"/>
    </source>
</evidence>
<keyword evidence="12" id="KW-0067">ATP-binding</keyword>
<dbReference type="SUPFAM" id="SSF56091">
    <property type="entry name" value="DNA ligase/mRNA capping enzyme, catalytic domain"/>
    <property type="match status" value="1"/>
</dbReference>
<dbReference type="NCBIfam" id="TIGR02776">
    <property type="entry name" value="NHEJ_ligase_prk"/>
    <property type="match status" value="1"/>
</dbReference>
<feature type="region of interest" description="Disordered" evidence="21">
    <location>
        <begin position="1"/>
        <end position="28"/>
    </location>
</feature>
<evidence type="ECO:0000259" key="22">
    <source>
        <dbReference type="PROSITE" id="PS50160"/>
    </source>
</evidence>
<evidence type="ECO:0000256" key="3">
    <source>
        <dbReference type="ARBA" id="ARBA00022598"/>
    </source>
</evidence>
<evidence type="ECO:0000256" key="20">
    <source>
        <dbReference type="ARBA" id="ARBA00034003"/>
    </source>
</evidence>
<dbReference type="CDD" id="cd07971">
    <property type="entry name" value="OBF_DNA_ligase_LigD"/>
    <property type="match status" value="1"/>
</dbReference>
<evidence type="ECO:0000256" key="14">
    <source>
        <dbReference type="ARBA" id="ARBA00023125"/>
    </source>
</evidence>